<keyword evidence="4" id="KW-1185">Reference proteome</keyword>
<proteinExistence type="predicted"/>
<evidence type="ECO:0000256" key="2">
    <source>
        <dbReference type="SAM" id="Phobius"/>
    </source>
</evidence>
<name>A0A9P5LAU8_9HYPO</name>
<keyword evidence="2" id="KW-0472">Membrane</keyword>
<feature type="region of interest" description="Disordered" evidence="1">
    <location>
        <begin position="196"/>
        <end position="220"/>
    </location>
</feature>
<comment type="caution">
    <text evidence="3">The sequence shown here is derived from an EMBL/GenBank/DDBJ whole genome shotgun (WGS) entry which is preliminary data.</text>
</comment>
<dbReference type="AlphaFoldDB" id="A0A9P5LAU8"/>
<feature type="transmembrane region" description="Helical" evidence="2">
    <location>
        <begin position="16"/>
        <end position="35"/>
    </location>
</feature>
<dbReference type="EMBL" id="JAANBB010000041">
    <property type="protein sequence ID" value="KAF7553792.1"/>
    <property type="molecule type" value="Genomic_DNA"/>
</dbReference>
<evidence type="ECO:0000313" key="4">
    <source>
        <dbReference type="Proteomes" id="UP000722485"/>
    </source>
</evidence>
<reference evidence="3" key="1">
    <citation type="submission" date="2020-03" db="EMBL/GenBank/DDBJ databases">
        <title>Draft Genome Sequence of Cylindrodendrum hubeiense.</title>
        <authorList>
            <person name="Buettner E."/>
            <person name="Kellner H."/>
        </authorList>
    </citation>
    <scope>NUCLEOTIDE SEQUENCE</scope>
    <source>
        <strain evidence="3">IHI 201604</strain>
    </source>
</reference>
<organism evidence="3 4">
    <name type="scientific">Cylindrodendrum hubeiense</name>
    <dbReference type="NCBI Taxonomy" id="595255"/>
    <lineage>
        <taxon>Eukaryota</taxon>
        <taxon>Fungi</taxon>
        <taxon>Dikarya</taxon>
        <taxon>Ascomycota</taxon>
        <taxon>Pezizomycotina</taxon>
        <taxon>Sordariomycetes</taxon>
        <taxon>Hypocreomycetidae</taxon>
        <taxon>Hypocreales</taxon>
        <taxon>Nectriaceae</taxon>
        <taxon>Cylindrodendrum</taxon>
    </lineage>
</organism>
<keyword evidence="2" id="KW-1133">Transmembrane helix</keyword>
<protein>
    <submittedName>
        <fullName evidence="3">Uncharacterized protein</fullName>
    </submittedName>
</protein>
<evidence type="ECO:0000256" key="1">
    <source>
        <dbReference type="SAM" id="MobiDB-lite"/>
    </source>
</evidence>
<dbReference type="Proteomes" id="UP000722485">
    <property type="component" value="Unassembled WGS sequence"/>
</dbReference>
<evidence type="ECO:0000313" key="3">
    <source>
        <dbReference type="EMBL" id="KAF7553792.1"/>
    </source>
</evidence>
<sequence>MDRAAIREAITRIAELFGHIPYVVCGLSAMLYYGFEGRPTSHINLLCPAHSREAIRGWAIAQGMYPMPNRPDHFSLVTSNGIIRQVHVDYVDEGFEDVDAIRSSKTRALVLSLPGLADQIAQGYVTELECSAGRDQKVFATDMFWVLQKIAALGRKEHHLTPRRAPHIWLDTFWIPFTLSFPDSVPLFGAAGTGVQEMGEPLSRTPGRTTSTKRKRKSIPSAAALHLSESNVRVLDAEHKTML</sequence>
<keyword evidence="2" id="KW-0812">Transmembrane</keyword>
<accession>A0A9P5LAU8</accession>
<dbReference type="OrthoDB" id="5236058at2759"/>
<gene>
    <name evidence="3" type="ORF">G7Z17_g3393</name>
</gene>